<keyword evidence="4" id="KW-0812">Transmembrane</keyword>
<keyword evidence="4" id="KW-1133">Transmembrane helix</keyword>
<dbReference type="InterPro" id="IPR004089">
    <property type="entry name" value="MCPsignal_dom"/>
</dbReference>
<reference evidence="6 7" key="1">
    <citation type="submission" date="2018-09" db="EMBL/GenBank/DDBJ databases">
        <title>Complete genome sequence of Euzebya sp. DY32-46 isolated from seawater of Pacific Ocean.</title>
        <authorList>
            <person name="Xu L."/>
            <person name="Wu Y.-H."/>
            <person name="Xu X.-W."/>
        </authorList>
    </citation>
    <scope>NUCLEOTIDE SEQUENCE [LARGE SCALE GENOMIC DNA]</scope>
    <source>
        <strain evidence="6 7">DY32-46</strain>
    </source>
</reference>
<dbReference type="SUPFAM" id="SSF58104">
    <property type="entry name" value="Methyl-accepting chemotaxis protein (MCP) signaling domain"/>
    <property type="match status" value="1"/>
</dbReference>
<dbReference type="AlphaFoldDB" id="A0A346XSS7"/>
<accession>A0A346XSS7</accession>
<evidence type="ECO:0000256" key="4">
    <source>
        <dbReference type="SAM" id="Phobius"/>
    </source>
</evidence>
<keyword evidence="7" id="KW-1185">Reference proteome</keyword>
<dbReference type="OrthoDB" id="1115140at2"/>
<dbReference type="KEGG" id="euz:DVS28_a0569"/>
<organism evidence="6 7">
    <name type="scientific">Euzebya pacifica</name>
    <dbReference type="NCBI Taxonomy" id="1608957"/>
    <lineage>
        <taxon>Bacteria</taxon>
        <taxon>Bacillati</taxon>
        <taxon>Actinomycetota</taxon>
        <taxon>Nitriliruptoria</taxon>
        <taxon>Euzebyales</taxon>
    </lineage>
</organism>
<feature type="compositionally biased region" description="Pro residues" evidence="3">
    <location>
        <begin position="493"/>
        <end position="503"/>
    </location>
</feature>
<dbReference type="Pfam" id="PF00015">
    <property type="entry name" value="MCPsignal"/>
    <property type="match status" value="1"/>
</dbReference>
<feature type="domain" description="Methyl-accepting transducer" evidence="5">
    <location>
        <begin position="235"/>
        <end position="471"/>
    </location>
</feature>
<evidence type="ECO:0000256" key="3">
    <source>
        <dbReference type="SAM" id="MobiDB-lite"/>
    </source>
</evidence>
<dbReference type="GO" id="GO:0007165">
    <property type="term" value="P:signal transduction"/>
    <property type="evidence" value="ECO:0007669"/>
    <property type="project" value="UniProtKB-KW"/>
</dbReference>
<dbReference type="PANTHER" id="PTHR32089">
    <property type="entry name" value="METHYL-ACCEPTING CHEMOTAXIS PROTEIN MCPB"/>
    <property type="match status" value="1"/>
</dbReference>
<dbReference type="SMART" id="SM00283">
    <property type="entry name" value="MA"/>
    <property type="match status" value="1"/>
</dbReference>
<evidence type="ECO:0000313" key="7">
    <source>
        <dbReference type="Proteomes" id="UP000264006"/>
    </source>
</evidence>
<evidence type="ECO:0000256" key="1">
    <source>
        <dbReference type="ARBA" id="ARBA00023224"/>
    </source>
</evidence>
<keyword evidence="4" id="KW-0472">Membrane</keyword>
<dbReference type="GO" id="GO:0016020">
    <property type="term" value="C:membrane"/>
    <property type="evidence" value="ECO:0007669"/>
    <property type="project" value="InterPro"/>
</dbReference>
<gene>
    <name evidence="6" type="ORF">DVS28_a0569</name>
</gene>
<protein>
    <submittedName>
        <fullName evidence="6">Methyl-accepting chemotaxis protein</fullName>
    </submittedName>
</protein>
<dbReference type="PANTHER" id="PTHR32089:SF112">
    <property type="entry name" value="LYSOZYME-LIKE PROTEIN-RELATED"/>
    <property type="match status" value="1"/>
</dbReference>
<feature type="transmembrane region" description="Helical" evidence="4">
    <location>
        <begin position="198"/>
        <end position="217"/>
    </location>
</feature>
<evidence type="ECO:0000313" key="6">
    <source>
        <dbReference type="EMBL" id="AXV05274.1"/>
    </source>
</evidence>
<feature type="region of interest" description="Disordered" evidence="3">
    <location>
        <begin position="483"/>
        <end position="508"/>
    </location>
</feature>
<dbReference type="Gene3D" id="1.10.287.950">
    <property type="entry name" value="Methyl-accepting chemotaxis protein"/>
    <property type="match status" value="1"/>
</dbReference>
<sequence>MTSVFTRISGLSLRAQLRLLAGMLIVAGLATTLAAELGARDSAESFETVAETTAPATTLLISTDRDAYQAQLAVTYLAMLKDSSLEAELAPQALADFEENAAQTLSRFEEYQAVAFGTEAEVAEWTPYTEARQEWLAAAQVVVDAPDGPSAETALPQVGELFTVMRDRLDAIQEGVYEPIVADLADVQAAQRADSQRLIVAAVVVFVLSGLAVSWTLSNSISRRVAKNSRAVQGATQDLVTVSDVLSSTAEQTSGLAGVSATSAEELSGHMHSLAAAVEEMGVSIGEISRSTTEVNGISATSVELVDNALDRVGVLDESSRQIGKVAEVVTAIAEQTNLLALNATIEAARAGEAGKGFAVVANEVKELANETARATGEISALIDRIQDDSREVGTAINGIHDTIEKVSALQSSVASAVEEQSITTNEIGRTVGYVSDRATAITSSVRSVADSARRSAELAETTRGTSDVLRDVSSSLNQLIGGSESITRTPVEPAPSPAPVAPTPDHERRTLEAMEAELAEALDSFTGLAPGGPNGPSVNGHRDLNGHTG</sequence>
<dbReference type="Proteomes" id="UP000264006">
    <property type="component" value="Chromosome"/>
</dbReference>
<feature type="region of interest" description="Disordered" evidence="3">
    <location>
        <begin position="522"/>
        <end position="550"/>
    </location>
</feature>
<keyword evidence="1 2" id="KW-0807">Transducer</keyword>
<feature type="compositionally biased region" description="Basic and acidic residues" evidence="3">
    <location>
        <begin position="541"/>
        <end position="550"/>
    </location>
</feature>
<dbReference type="PROSITE" id="PS50111">
    <property type="entry name" value="CHEMOTAXIS_TRANSDUC_2"/>
    <property type="match status" value="1"/>
</dbReference>
<proteinExistence type="predicted"/>
<dbReference type="RefSeq" id="WP_114590103.1">
    <property type="nucleotide sequence ID" value="NZ_CP031165.1"/>
</dbReference>
<evidence type="ECO:0000259" key="5">
    <source>
        <dbReference type="PROSITE" id="PS50111"/>
    </source>
</evidence>
<name>A0A346XSS7_9ACTN</name>
<dbReference type="EMBL" id="CP031165">
    <property type="protein sequence ID" value="AXV05274.1"/>
    <property type="molecule type" value="Genomic_DNA"/>
</dbReference>
<evidence type="ECO:0000256" key="2">
    <source>
        <dbReference type="PROSITE-ProRule" id="PRU00284"/>
    </source>
</evidence>